<dbReference type="AlphaFoldDB" id="A0A1G5R6E1"/>
<sequence length="125" mass="13142">MQMDKQDDISDDALDALFATARAQPPSMPDALKQAVLADAASVQHNLVKEARNQSATPTEGWRLVVDMLGGFLGVAGLATACVAGLLIGLSPPGVFADPEVWAIFDTALPVDSFDLADVFAEDIE</sequence>
<keyword evidence="1" id="KW-1133">Transmembrane helix</keyword>
<evidence type="ECO:0000256" key="1">
    <source>
        <dbReference type="SAM" id="Phobius"/>
    </source>
</evidence>
<protein>
    <recommendedName>
        <fullName evidence="4">Dihydroorotate dehydrogenase</fullName>
    </recommendedName>
</protein>
<feature type="transmembrane region" description="Helical" evidence="1">
    <location>
        <begin position="69"/>
        <end position="90"/>
    </location>
</feature>
<evidence type="ECO:0008006" key="4">
    <source>
        <dbReference type="Google" id="ProtNLM"/>
    </source>
</evidence>
<gene>
    <name evidence="2" type="ORF">SAMN04488118_108165</name>
</gene>
<dbReference type="STRING" id="1156985.SAMN04488118_108165"/>
<name>A0A1G5R6E1_9RHOB</name>
<evidence type="ECO:0000313" key="3">
    <source>
        <dbReference type="Proteomes" id="UP000198767"/>
    </source>
</evidence>
<dbReference type="Proteomes" id="UP000198767">
    <property type="component" value="Unassembled WGS sequence"/>
</dbReference>
<keyword evidence="1" id="KW-0472">Membrane</keyword>
<accession>A0A1G5R6E1</accession>
<keyword evidence="3" id="KW-1185">Reference proteome</keyword>
<proteinExistence type="predicted"/>
<dbReference type="EMBL" id="FMWG01000008">
    <property type="protein sequence ID" value="SCZ68991.1"/>
    <property type="molecule type" value="Genomic_DNA"/>
</dbReference>
<reference evidence="2 3" key="1">
    <citation type="submission" date="2016-10" db="EMBL/GenBank/DDBJ databases">
        <authorList>
            <person name="de Groot N.N."/>
        </authorList>
    </citation>
    <scope>NUCLEOTIDE SEQUENCE [LARGE SCALE GENOMIC DNA]</scope>
    <source>
        <strain evidence="2 3">U95</strain>
    </source>
</reference>
<keyword evidence="1" id="KW-0812">Transmembrane</keyword>
<organism evidence="2 3">
    <name type="scientific">Epibacterium ulvae</name>
    <dbReference type="NCBI Taxonomy" id="1156985"/>
    <lineage>
        <taxon>Bacteria</taxon>
        <taxon>Pseudomonadati</taxon>
        <taxon>Pseudomonadota</taxon>
        <taxon>Alphaproteobacteria</taxon>
        <taxon>Rhodobacterales</taxon>
        <taxon>Roseobacteraceae</taxon>
        <taxon>Epibacterium</taxon>
    </lineage>
</organism>
<evidence type="ECO:0000313" key="2">
    <source>
        <dbReference type="EMBL" id="SCZ68991.1"/>
    </source>
</evidence>